<dbReference type="EMBL" id="JAGTTL010000010">
    <property type="protein sequence ID" value="KAK6316784.1"/>
    <property type="molecule type" value="Genomic_DNA"/>
</dbReference>
<protein>
    <submittedName>
        <fullName evidence="1">Uncharacterized protein</fullName>
    </submittedName>
</protein>
<reference evidence="1 2" key="1">
    <citation type="submission" date="2021-04" db="EMBL/GenBank/DDBJ databases">
        <authorList>
            <person name="De Guttry C."/>
            <person name="Zahm M."/>
            <person name="Klopp C."/>
            <person name="Cabau C."/>
            <person name="Louis A."/>
            <person name="Berthelot C."/>
            <person name="Parey E."/>
            <person name="Roest Crollius H."/>
            <person name="Montfort J."/>
            <person name="Robinson-Rechavi M."/>
            <person name="Bucao C."/>
            <person name="Bouchez O."/>
            <person name="Gislard M."/>
            <person name="Lluch J."/>
            <person name="Milhes M."/>
            <person name="Lampietro C."/>
            <person name="Lopez Roques C."/>
            <person name="Donnadieu C."/>
            <person name="Braasch I."/>
            <person name="Desvignes T."/>
            <person name="Postlethwait J."/>
            <person name="Bobe J."/>
            <person name="Wedekind C."/>
            <person name="Guiguen Y."/>
        </authorList>
    </citation>
    <scope>NUCLEOTIDE SEQUENCE [LARGE SCALE GENOMIC DNA]</scope>
    <source>
        <strain evidence="1">Cs_M1</strain>
        <tissue evidence="1">Blood</tissue>
    </source>
</reference>
<dbReference type="Proteomes" id="UP001356427">
    <property type="component" value="Unassembled WGS sequence"/>
</dbReference>
<comment type="caution">
    <text evidence="1">The sequence shown here is derived from an EMBL/GenBank/DDBJ whole genome shotgun (WGS) entry which is preliminary data.</text>
</comment>
<sequence>MLVGRSVGPVTERLLDRIPELTRIVVDYVLKCRTVFQSQVYVPKWDLMVSRTRSEADQAQCELMGEPHLMMQYKLGWM</sequence>
<gene>
    <name evidence="1" type="ORF">J4Q44_G00121840</name>
</gene>
<keyword evidence="2" id="KW-1185">Reference proteome</keyword>
<evidence type="ECO:0000313" key="2">
    <source>
        <dbReference type="Proteomes" id="UP001356427"/>
    </source>
</evidence>
<proteinExistence type="predicted"/>
<accession>A0AAN8LV47</accession>
<organism evidence="1 2">
    <name type="scientific">Coregonus suidteri</name>
    <dbReference type="NCBI Taxonomy" id="861788"/>
    <lineage>
        <taxon>Eukaryota</taxon>
        <taxon>Metazoa</taxon>
        <taxon>Chordata</taxon>
        <taxon>Craniata</taxon>
        <taxon>Vertebrata</taxon>
        <taxon>Euteleostomi</taxon>
        <taxon>Actinopterygii</taxon>
        <taxon>Neopterygii</taxon>
        <taxon>Teleostei</taxon>
        <taxon>Protacanthopterygii</taxon>
        <taxon>Salmoniformes</taxon>
        <taxon>Salmonidae</taxon>
        <taxon>Coregoninae</taxon>
        <taxon>Coregonus</taxon>
    </lineage>
</organism>
<name>A0AAN8LV47_9TELE</name>
<evidence type="ECO:0000313" key="1">
    <source>
        <dbReference type="EMBL" id="KAK6316784.1"/>
    </source>
</evidence>
<dbReference type="AlphaFoldDB" id="A0AAN8LV47"/>